<dbReference type="GO" id="GO:0016020">
    <property type="term" value="C:membrane"/>
    <property type="evidence" value="ECO:0007669"/>
    <property type="project" value="TreeGrafter"/>
</dbReference>
<dbReference type="PANTHER" id="PTHR43798">
    <property type="entry name" value="MONOACYLGLYCEROL LIPASE"/>
    <property type="match status" value="1"/>
</dbReference>
<dbReference type="OrthoDB" id="149912at2"/>
<comment type="similarity">
    <text evidence="1">Belongs to the AB hydrolase superfamily.</text>
</comment>
<dbReference type="InterPro" id="IPR050266">
    <property type="entry name" value="AB_hydrolase_sf"/>
</dbReference>
<dbReference type="AlphaFoldDB" id="A0A2G1VHU6"/>
<proteinExistence type="inferred from homology"/>
<keyword evidence="5" id="KW-1185">Reference proteome</keyword>
<reference evidence="4 5" key="1">
    <citation type="submission" date="2017-09" db="EMBL/GenBank/DDBJ databases">
        <title>The draft genome sequences of Marinobacter guineae M3B.</title>
        <authorList>
            <person name="Cao J."/>
        </authorList>
    </citation>
    <scope>NUCLEOTIDE SEQUENCE [LARGE SCALE GENOMIC DNA]</scope>
    <source>
        <strain evidence="4 5">M3B</strain>
    </source>
</reference>
<name>A0A2G1VHU6_9GAMM</name>
<dbReference type="EMBL" id="NTFI01000001">
    <property type="protein sequence ID" value="PHQ26292.1"/>
    <property type="molecule type" value="Genomic_DNA"/>
</dbReference>
<dbReference type="Pfam" id="PF00561">
    <property type="entry name" value="Abhydrolase_1"/>
    <property type="match status" value="1"/>
</dbReference>
<organism evidence="4 5">
    <name type="scientific">Marinobacter guineae</name>
    <dbReference type="NCBI Taxonomy" id="432303"/>
    <lineage>
        <taxon>Bacteria</taxon>
        <taxon>Pseudomonadati</taxon>
        <taxon>Pseudomonadota</taxon>
        <taxon>Gammaproteobacteria</taxon>
        <taxon>Pseudomonadales</taxon>
        <taxon>Marinobacteraceae</taxon>
        <taxon>Marinobacter</taxon>
    </lineage>
</organism>
<dbReference type="PRINTS" id="PR00111">
    <property type="entry name" value="ABHYDROLASE"/>
</dbReference>
<evidence type="ECO:0000313" key="4">
    <source>
        <dbReference type="EMBL" id="PHQ26292.1"/>
    </source>
</evidence>
<dbReference type="InterPro" id="IPR029058">
    <property type="entry name" value="AB_hydrolase_fold"/>
</dbReference>
<evidence type="ECO:0000259" key="3">
    <source>
        <dbReference type="Pfam" id="PF00561"/>
    </source>
</evidence>
<evidence type="ECO:0000313" key="5">
    <source>
        <dbReference type="Proteomes" id="UP000229044"/>
    </source>
</evidence>
<feature type="domain" description="AB hydrolase-1" evidence="3">
    <location>
        <begin position="63"/>
        <end position="307"/>
    </location>
</feature>
<dbReference type="PANTHER" id="PTHR43798:SF14">
    <property type="entry name" value="SERINE HYDROLASE-LIKE PROTEIN DDB_G0286239"/>
    <property type="match status" value="1"/>
</dbReference>
<dbReference type="GO" id="GO:0016787">
    <property type="term" value="F:hydrolase activity"/>
    <property type="evidence" value="ECO:0007669"/>
    <property type="project" value="UniProtKB-KW"/>
</dbReference>
<keyword evidence="2 4" id="KW-0378">Hydrolase</keyword>
<gene>
    <name evidence="4" type="ORF">CLH62_01435</name>
</gene>
<dbReference type="SUPFAM" id="SSF53474">
    <property type="entry name" value="alpha/beta-Hydrolases"/>
    <property type="match status" value="1"/>
</dbReference>
<evidence type="ECO:0000256" key="1">
    <source>
        <dbReference type="ARBA" id="ARBA00008645"/>
    </source>
</evidence>
<dbReference type="RefSeq" id="WP_099616376.1">
    <property type="nucleotide sequence ID" value="NZ_KZ319339.1"/>
</dbReference>
<accession>A0A2G1VHU6</accession>
<dbReference type="Proteomes" id="UP000229044">
    <property type="component" value="Unassembled WGS sequence"/>
</dbReference>
<comment type="caution">
    <text evidence="4">The sequence shown here is derived from an EMBL/GenBank/DDBJ whole genome shotgun (WGS) entry which is preliminary data.</text>
</comment>
<sequence>MNDIAILPGAVDTLSGDGVDGSLDKNRDEKGARDFRESEWKLRHITLAGLSWQADEGVHENTPVVMLHGWLDNSLTFVKLAPELTGLGAVYALDLAGHGHSGHRPEGQSYLLMDYVADLAELVERYFQETSDGRINLVGHSLGGIVGALYAAAFPERVRNLVMIDSLGAISRPVSETIPQLRKAIKKRISGSGRQVVYPDIETAAKAREGGLSPLSPEAALALIPRNMKPEENGFVWRTDPRLRHPSPLMMTEEQVMASLGALESRVLFVRADEGLLSYRKDLDERASAIPNLQVSNVPGGHHCHLDGETGYVVDAVRQFLGNE</sequence>
<protein>
    <submittedName>
        <fullName evidence="4">Alpha/beta hydrolase</fullName>
    </submittedName>
</protein>
<evidence type="ECO:0000256" key="2">
    <source>
        <dbReference type="ARBA" id="ARBA00022801"/>
    </source>
</evidence>
<dbReference type="InterPro" id="IPR000073">
    <property type="entry name" value="AB_hydrolase_1"/>
</dbReference>
<dbReference type="Gene3D" id="3.40.50.1820">
    <property type="entry name" value="alpha/beta hydrolase"/>
    <property type="match status" value="1"/>
</dbReference>